<dbReference type="Proteomes" id="UP001497516">
    <property type="component" value="Chromosome 7"/>
</dbReference>
<sequence>MPDGFDPTGGPSNLGKSLSFHTKKKFFLGWAKAHREALSTLQSRALFISPCSWRSDQRREGCLRLYFPAELENEKATLFVVLLFQPNPRTRRSTSSFIFSRAFRSDPRTSSSQPVFFSSLCLFVVRRVEMVIRRFT</sequence>
<evidence type="ECO:0000313" key="2">
    <source>
        <dbReference type="Proteomes" id="UP001497516"/>
    </source>
</evidence>
<dbReference type="EMBL" id="OZ034820">
    <property type="protein sequence ID" value="CAL1401667.1"/>
    <property type="molecule type" value="Genomic_DNA"/>
</dbReference>
<evidence type="ECO:0000313" key="1">
    <source>
        <dbReference type="EMBL" id="CAL1401667.1"/>
    </source>
</evidence>
<organism evidence="1 2">
    <name type="scientific">Linum trigynum</name>
    <dbReference type="NCBI Taxonomy" id="586398"/>
    <lineage>
        <taxon>Eukaryota</taxon>
        <taxon>Viridiplantae</taxon>
        <taxon>Streptophyta</taxon>
        <taxon>Embryophyta</taxon>
        <taxon>Tracheophyta</taxon>
        <taxon>Spermatophyta</taxon>
        <taxon>Magnoliopsida</taxon>
        <taxon>eudicotyledons</taxon>
        <taxon>Gunneridae</taxon>
        <taxon>Pentapetalae</taxon>
        <taxon>rosids</taxon>
        <taxon>fabids</taxon>
        <taxon>Malpighiales</taxon>
        <taxon>Linaceae</taxon>
        <taxon>Linum</taxon>
    </lineage>
</organism>
<reference evidence="1 2" key="1">
    <citation type="submission" date="2024-04" db="EMBL/GenBank/DDBJ databases">
        <authorList>
            <person name="Fracassetti M."/>
        </authorList>
    </citation>
    <scope>NUCLEOTIDE SEQUENCE [LARGE SCALE GENOMIC DNA]</scope>
</reference>
<proteinExistence type="predicted"/>
<keyword evidence="2" id="KW-1185">Reference proteome</keyword>
<gene>
    <name evidence="1" type="ORF">LTRI10_LOCUS41713</name>
</gene>
<name>A0AAV2FUF9_9ROSI</name>
<protein>
    <submittedName>
        <fullName evidence="1">Uncharacterized protein</fullName>
    </submittedName>
</protein>
<dbReference type="AlphaFoldDB" id="A0AAV2FUF9"/>
<accession>A0AAV2FUF9</accession>